<sequence length="163" mass="18404">MKQLEPIIIRAGQPLTVASAEGSHIQIGNQKGVIHEITNSQQTEKILTTDFPDGHYTIVTLMDDEITSIQELTVLPLFTKQTREDYLRDIIQKIESVIDARLSGDESALAQMTVKGNTFTYESVAVLHQLRDKYQRELGSLIQKKRRAKGISSITNIKIRLTR</sequence>
<organism evidence="1 2">
    <name type="scientific">Edwardsiella tarda</name>
    <dbReference type="NCBI Taxonomy" id="636"/>
    <lineage>
        <taxon>Bacteria</taxon>
        <taxon>Pseudomonadati</taxon>
        <taxon>Pseudomonadota</taxon>
        <taxon>Gammaproteobacteria</taxon>
        <taxon>Enterobacterales</taxon>
        <taxon>Hafniaceae</taxon>
        <taxon>Edwardsiella</taxon>
    </lineage>
</organism>
<evidence type="ECO:0000313" key="1">
    <source>
        <dbReference type="EMBL" id="PEH74284.1"/>
    </source>
</evidence>
<dbReference type="Proteomes" id="UP000219788">
    <property type="component" value="Unassembled WGS sequence"/>
</dbReference>
<proteinExistence type="predicted"/>
<comment type="caution">
    <text evidence="1">The sequence shown here is derived from an EMBL/GenBank/DDBJ whole genome shotgun (WGS) entry which is preliminary data.</text>
</comment>
<evidence type="ECO:0000313" key="2">
    <source>
        <dbReference type="Proteomes" id="UP000219788"/>
    </source>
</evidence>
<dbReference type="EMBL" id="PDDV01000006">
    <property type="protein sequence ID" value="PEH74284.1"/>
    <property type="molecule type" value="Genomic_DNA"/>
</dbReference>
<gene>
    <name evidence="1" type="ORF">CRM76_01180</name>
</gene>
<reference evidence="2" key="1">
    <citation type="submission" date="2017-09" db="EMBL/GenBank/DDBJ databases">
        <title>FDA dAtabase for Regulatory Grade micrObial Sequences (FDA-ARGOS): Supporting development and validation of Infectious Disease Dx tests.</title>
        <authorList>
            <person name="Goldberg B."/>
            <person name="Campos J."/>
            <person name="Tallon L."/>
            <person name="Sadzewicz L."/>
            <person name="Ott S."/>
            <person name="Zhao X."/>
            <person name="Nagaraj S."/>
            <person name="Vavikolanu K."/>
            <person name="Aluvathingal J."/>
            <person name="Nadendla S."/>
            <person name="Geyer C."/>
            <person name="Sichtig H."/>
        </authorList>
    </citation>
    <scope>NUCLEOTIDE SEQUENCE [LARGE SCALE GENOMIC DNA]</scope>
    <source>
        <strain evidence="2">FDAARGOS_370</strain>
    </source>
</reference>
<dbReference type="RefSeq" id="WP_098142565.1">
    <property type="nucleotide sequence ID" value="NZ_PDDV01000006.1"/>
</dbReference>
<protein>
    <submittedName>
        <fullName evidence="1">Uncharacterized protein</fullName>
    </submittedName>
</protein>
<accession>A0A2A7U7M0</accession>
<name>A0A2A7U7M0_EDWTA</name>
<dbReference type="AlphaFoldDB" id="A0A2A7U7M0"/>